<evidence type="ECO:0000313" key="4">
    <source>
        <dbReference type="Proteomes" id="UP000435177"/>
    </source>
</evidence>
<dbReference type="OrthoDB" id="2637262at2"/>
<dbReference type="Proteomes" id="UP000435177">
    <property type="component" value="Unassembled WGS sequence"/>
</dbReference>
<proteinExistence type="predicted"/>
<comment type="caution">
    <text evidence="2">The sequence shown here is derived from an EMBL/GenBank/DDBJ whole genome shotgun (WGS) entry which is preliminary data.</text>
</comment>
<accession>A0A268EML0</accession>
<reference evidence="1 4" key="2">
    <citation type="submission" date="2019-11" db="EMBL/GenBank/DDBJ databases">
        <title>Draft genome sequences of five Paenibacillus species of dairy origin.</title>
        <authorList>
            <person name="Olajide A.M."/>
            <person name="Chen S."/>
            <person name="Lapointe G."/>
        </authorList>
    </citation>
    <scope>NUCLEOTIDE SEQUENCE [LARGE SCALE GENOMIC DNA]</scope>
    <source>
        <strain evidence="1 4">3CS1</strain>
    </source>
</reference>
<organism evidence="2 3">
    <name type="scientific">Paenibacillus campinasensis</name>
    <dbReference type="NCBI Taxonomy" id="66347"/>
    <lineage>
        <taxon>Bacteria</taxon>
        <taxon>Bacillati</taxon>
        <taxon>Bacillota</taxon>
        <taxon>Bacilli</taxon>
        <taxon>Bacillales</taxon>
        <taxon>Paenibacillaceae</taxon>
        <taxon>Paenibacillus</taxon>
    </lineage>
</organism>
<dbReference type="EMBL" id="WOAA01000010">
    <property type="protein sequence ID" value="MUG66950.1"/>
    <property type="molecule type" value="Genomic_DNA"/>
</dbReference>
<keyword evidence="4" id="KW-1185">Reference proteome</keyword>
<sequence>MRKDELSFWDSCAARGQEDSRQEQDNQQYDRQGLEHRGASSVVWDRLVKGEAVACQPWHVRLQWIRLE</sequence>
<name>A0A268EML0_9BACL</name>
<gene>
    <name evidence="2" type="ORF">CHH67_18095</name>
    <name evidence="1" type="ORF">GNP94_13150</name>
</gene>
<protein>
    <submittedName>
        <fullName evidence="2">Uncharacterized protein</fullName>
    </submittedName>
</protein>
<evidence type="ECO:0000313" key="3">
    <source>
        <dbReference type="Proteomes" id="UP000215596"/>
    </source>
</evidence>
<dbReference type="EMBL" id="NPBY01000058">
    <property type="protein sequence ID" value="PAD74355.1"/>
    <property type="molecule type" value="Genomic_DNA"/>
</dbReference>
<dbReference type="AlphaFoldDB" id="A0A268EML0"/>
<reference evidence="2 3" key="1">
    <citation type="submission" date="2017-07" db="EMBL/GenBank/DDBJ databases">
        <title>Isolation and whole genome analysis of endospore-forming bacteria from heroin.</title>
        <authorList>
            <person name="Kalinowski J."/>
            <person name="Ahrens B."/>
            <person name="Al-Dilaimi A."/>
            <person name="Winkler A."/>
            <person name="Wibberg D."/>
            <person name="Schleenbecker U."/>
            <person name="Ruckert C."/>
            <person name="Wolfel R."/>
            <person name="Grass G."/>
        </authorList>
    </citation>
    <scope>NUCLEOTIDE SEQUENCE [LARGE SCALE GENOMIC DNA]</scope>
    <source>
        <strain evidence="2 3">7537-G1</strain>
    </source>
</reference>
<evidence type="ECO:0000313" key="1">
    <source>
        <dbReference type="EMBL" id="MUG66950.1"/>
    </source>
</evidence>
<dbReference type="Proteomes" id="UP000215596">
    <property type="component" value="Unassembled WGS sequence"/>
</dbReference>
<dbReference type="RefSeq" id="WP_095266614.1">
    <property type="nucleotide sequence ID" value="NZ_NPBY01000058.1"/>
</dbReference>
<evidence type="ECO:0000313" key="2">
    <source>
        <dbReference type="EMBL" id="PAD74355.1"/>
    </source>
</evidence>